<dbReference type="Pfam" id="PF00486">
    <property type="entry name" value="Trans_reg_C"/>
    <property type="match status" value="1"/>
</dbReference>
<evidence type="ECO:0000256" key="4">
    <source>
        <dbReference type="ARBA" id="ARBA00023125"/>
    </source>
</evidence>
<dbReference type="CDD" id="cd17574">
    <property type="entry name" value="REC_OmpR"/>
    <property type="match status" value="1"/>
</dbReference>
<evidence type="ECO:0000256" key="3">
    <source>
        <dbReference type="ARBA" id="ARBA00023015"/>
    </source>
</evidence>
<feature type="domain" description="OmpR/PhoB-type" evidence="9">
    <location>
        <begin position="124"/>
        <end position="225"/>
    </location>
</feature>
<feature type="domain" description="Response regulatory" evidence="8">
    <location>
        <begin position="2"/>
        <end position="116"/>
    </location>
</feature>
<keyword evidence="11" id="KW-1185">Reference proteome</keyword>
<keyword evidence="2" id="KW-0902">Two-component regulatory system</keyword>
<dbReference type="InterPro" id="IPR036388">
    <property type="entry name" value="WH-like_DNA-bd_sf"/>
</dbReference>
<evidence type="ECO:0000256" key="5">
    <source>
        <dbReference type="ARBA" id="ARBA00023163"/>
    </source>
</evidence>
<dbReference type="Pfam" id="PF00072">
    <property type="entry name" value="Response_reg"/>
    <property type="match status" value="1"/>
</dbReference>
<keyword evidence="4 7" id="KW-0238">DNA-binding</keyword>
<dbReference type="SMART" id="SM00448">
    <property type="entry name" value="REC"/>
    <property type="match status" value="1"/>
</dbReference>
<proteinExistence type="predicted"/>
<feature type="modified residue" description="4-aspartylphosphate" evidence="6">
    <location>
        <position position="50"/>
    </location>
</feature>
<sequence length="229" mass="25976">MRVLVIEDNLDIQSNIADFLEPEFLLDFAYNGEEGLKLASKNDYDVIVLDLNLPKLDGVEVCRRYKDEAGLQAPILILTARDTLDDKEEGFTAGADDYLTKPFALRELKMRIDAMAKRPKVLNSTELHYGELVFDPHQQTLSGKVASRRLNNMEADILKWLIQEAPNPLLSSTITYRIWGDEPPVSGALRTHIYNLRRILSNVQSSASQVVRIETDRARGYRLVLDDNS</sequence>
<dbReference type="PROSITE" id="PS51755">
    <property type="entry name" value="OMPR_PHOB"/>
    <property type="match status" value="1"/>
</dbReference>
<dbReference type="PANTHER" id="PTHR48111:SF22">
    <property type="entry name" value="REGULATOR OF RPOS"/>
    <property type="match status" value="1"/>
</dbReference>
<evidence type="ECO:0000256" key="6">
    <source>
        <dbReference type="PROSITE-ProRule" id="PRU00169"/>
    </source>
</evidence>
<dbReference type="SMART" id="SM00862">
    <property type="entry name" value="Trans_reg_C"/>
    <property type="match status" value="1"/>
</dbReference>
<gene>
    <name evidence="10" type="ORF">GCM10009096_02330</name>
</gene>
<evidence type="ECO:0000256" key="2">
    <source>
        <dbReference type="ARBA" id="ARBA00023012"/>
    </source>
</evidence>
<dbReference type="InterPro" id="IPR016032">
    <property type="entry name" value="Sig_transdc_resp-reg_C-effctor"/>
</dbReference>
<evidence type="ECO:0000313" key="10">
    <source>
        <dbReference type="EMBL" id="GAA0465287.1"/>
    </source>
</evidence>
<keyword evidence="1 6" id="KW-0597">Phosphoprotein</keyword>
<keyword evidence="3" id="KW-0805">Transcription regulation</keyword>
<dbReference type="PROSITE" id="PS50110">
    <property type="entry name" value="RESPONSE_REGULATORY"/>
    <property type="match status" value="1"/>
</dbReference>
<dbReference type="InterPro" id="IPR011006">
    <property type="entry name" value="CheY-like_superfamily"/>
</dbReference>
<dbReference type="Gene3D" id="3.40.50.2300">
    <property type="match status" value="1"/>
</dbReference>
<dbReference type="InterPro" id="IPR001867">
    <property type="entry name" value="OmpR/PhoB-type_DNA-bd"/>
</dbReference>
<evidence type="ECO:0000256" key="1">
    <source>
        <dbReference type="ARBA" id="ARBA00022553"/>
    </source>
</evidence>
<organism evidence="10 11">
    <name type="scientific">Parasphingorhabdus litoris</name>
    <dbReference type="NCBI Taxonomy" id="394733"/>
    <lineage>
        <taxon>Bacteria</taxon>
        <taxon>Pseudomonadati</taxon>
        <taxon>Pseudomonadota</taxon>
        <taxon>Alphaproteobacteria</taxon>
        <taxon>Sphingomonadales</taxon>
        <taxon>Sphingomonadaceae</taxon>
        <taxon>Parasphingorhabdus</taxon>
    </lineage>
</organism>
<evidence type="ECO:0000259" key="8">
    <source>
        <dbReference type="PROSITE" id="PS50110"/>
    </source>
</evidence>
<protein>
    <submittedName>
        <fullName evidence="10">Response regulator transcription factor</fullName>
    </submittedName>
</protein>
<dbReference type="InterPro" id="IPR001789">
    <property type="entry name" value="Sig_transdc_resp-reg_receiver"/>
</dbReference>
<keyword evidence="5" id="KW-0804">Transcription</keyword>
<evidence type="ECO:0000256" key="7">
    <source>
        <dbReference type="PROSITE-ProRule" id="PRU01091"/>
    </source>
</evidence>
<feature type="DNA-binding region" description="OmpR/PhoB-type" evidence="7">
    <location>
        <begin position="124"/>
        <end position="225"/>
    </location>
</feature>
<dbReference type="SUPFAM" id="SSF46894">
    <property type="entry name" value="C-terminal effector domain of the bipartite response regulators"/>
    <property type="match status" value="1"/>
</dbReference>
<name>A0ABN1A1N5_9SPHN</name>
<dbReference type="Proteomes" id="UP001500713">
    <property type="component" value="Unassembled WGS sequence"/>
</dbReference>
<evidence type="ECO:0000259" key="9">
    <source>
        <dbReference type="PROSITE" id="PS51755"/>
    </source>
</evidence>
<evidence type="ECO:0000313" key="11">
    <source>
        <dbReference type="Proteomes" id="UP001500713"/>
    </source>
</evidence>
<dbReference type="EMBL" id="BAAAEM010000002">
    <property type="protein sequence ID" value="GAA0465287.1"/>
    <property type="molecule type" value="Genomic_DNA"/>
</dbReference>
<dbReference type="SUPFAM" id="SSF52172">
    <property type="entry name" value="CheY-like"/>
    <property type="match status" value="1"/>
</dbReference>
<dbReference type="PANTHER" id="PTHR48111">
    <property type="entry name" value="REGULATOR OF RPOS"/>
    <property type="match status" value="1"/>
</dbReference>
<reference evidence="10 11" key="1">
    <citation type="journal article" date="2019" name="Int. J. Syst. Evol. Microbiol.">
        <title>The Global Catalogue of Microorganisms (GCM) 10K type strain sequencing project: providing services to taxonomists for standard genome sequencing and annotation.</title>
        <authorList>
            <consortium name="The Broad Institute Genomics Platform"/>
            <consortium name="The Broad Institute Genome Sequencing Center for Infectious Disease"/>
            <person name="Wu L."/>
            <person name="Ma J."/>
        </authorList>
    </citation>
    <scope>NUCLEOTIDE SEQUENCE [LARGE SCALE GENOMIC DNA]</scope>
    <source>
        <strain evidence="10 11">JCM 14162</strain>
    </source>
</reference>
<comment type="caution">
    <text evidence="10">The sequence shown here is derived from an EMBL/GenBank/DDBJ whole genome shotgun (WGS) entry which is preliminary data.</text>
</comment>
<dbReference type="Gene3D" id="1.10.10.10">
    <property type="entry name" value="Winged helix-like DNA-binding domain superfamily/Winged helix DNA-binding domain"/>
    <property type="match status" value="1"/>
</dbReference>
<accession>A0ABN1A1N5</accession>
<dbReference type="InterPro" id="IPR039420">
    <property type="entry name" value="WalR-like"/>
</dbReference>